<keyword evidence="6 9" id="KW-0732">Signal</keyword>
<comment type="function">
    <text evidence="9">Promotes plant cell differentiation, organogenesis and somatic embryogenesis as well as cell proliferation.</text>
</comment>
<feature type="signal peptide" evidence="9">
    <location>
        <begin position="1"/>
        <end position="24"/>
    </location>
</feature>
<accession>A0AAV1XT45</accession>
<evidence type="ECO:0000256" key="9">
    <source>
        <dbReference type="RuleBase" id="RU368031"/>
    </source>
</evidence>
<comment type="PTM">
    <text evidence="9">Sulfation is important for activity and for the binding to a putative membrane receptor.</text>
</comment>
<protein>
    <recommendedName>
        <fullName evidence="9">Phytosulfokine</fullName>
    </recommendedName>
    <component>
        <recommendedName>
            <fullName evidence="9">Phytosulfokine-alpha</fullName>
            <shortName evidence="9">PSK-alpha</shortName>
            <shortName evidence="9">Phytosulfokine-a</shortName>
        </recommendedName>
    </component>
    <component>
        <recommendedName>
            <fullName evidence="9">Phytosulfokine-beta</fullName>
            <shortName evidence="9">PSK-beta</shortName>
            <shortName evidence="9">Phytosulfokine-b</shortName>
        </recommendedName>
    </component>
</protein>
<evidence type="ECO:0000256" key="1">
    <source>
        <dbReference type="ARBA" id="ARBA00004613"/>
    </source>
</evidence>
<dbReference type="GO" id="GO:0005576">
    <property type="term" value="C:extracellular region"/>
    <property type="evidence" value="ECO:0007669"/>
    <property type="project" value="UniProtKB-SubCell"/>
</dbReference>
<evidence type="ECO:0000256" key="3">
    <source>
        <dbReference type="ARBA" id="ARBA00022473"/>
    </source>
</evidence>
<reference evidence="10 11" key="1">
    <citation type="submission" date="2024-03" db="EMBL/GenBank/DDBJ databases">
        <authorList>
            <person name="Martinez-Hernandez J."/>
        </authorList>
    </citation>
    <scope>NUCLEOTIDE SEQUENCE [LARGE SCALE GENOMIC DNA]</scope>
</reference>
<dbReference type="PANTHER" id="PTHR33285:SF22">
    <property type="entry name" value="PHYTOSULFOKINES 6-RELATED"/>
    <property type="match status" value="1"/>
</dbReference>
<comment type="PTM">
    <text evidence="9">PSK-alpha is produced by endopeptidase digestion. PSK-beta is produced from PSK-alpha by exopeptidase digestion.</text>
</comment>
<dbReference type="Proteomes" id="UP001497480">
    <property type="component" value="Unassembled WGS sequence"/>
</dbReference>
<dbReference type="PANTHER" id="PTHR33285">
    <property type="entry name" value="PHYTOSULFOKINES 3"/>
    <property type="match status" value="1"/>
</dbReference>
<gene>
    <name evidence="10" type="ORF">LLUT_LOCUS25240</name>
</gene>
<keyword evidence="11" id="KW-1185">Reference proteome</keyword>
<dbReference type="AlphaFoldDB" id="A0AAV1XT45"/>
<dbReference type="Pfam" id="PF06404">
    <property type="entry name" value="PSK"/>
    <property type="match status" value="1"/>
</dbReference>
<keyword evidence="8 9" id="KW-0339">Growth factor</keyword>
<dbReference type="GO" id="GO:0030154">
    <property type="term" value="P:cell differentiation"/>
    <property type="evidence" value="ECO:0007669"/>
    <property type="project" value="UniProtKB-UniRule"/>
</dbReference>
<dbReference type="InterPro" id="IPR009438">
    <property type="entry name" value="Phytosulfokine"/>
</dbReference>
<comment type="similarity">
    <text evidence="2 9">Belongs to the phytosulfokine family.</text>
</comment>
<evidence type="ECO:0000256" key="2">
    <source>
        <dbReference type="ARBA" id="ARBA00010781"/>
    </source>
</evidence>
<name>A0AAV1XT45_LUPLU</name>
<keyword evidence="4 9" id="KW-0964">Secreted</keyword>
<feature type="chain" id="PRO_5043087149" description="Phytosulfokine" evidence="9">
    <location>
        <begin position="25"/>
        <end position="93"/>
    </location>
</feature>
<keyword evidence="7 9" id="KW-0221">Differentiation</keyword>
<evidence type="ECO:0000313" key="10">
    <source>
        <dbReference type="EMBL" id="CAL0324180.1"/>
    </source>
</evidence>
<dbReference type="EMBL" id="CAXHTB010000017">
    <property type="protein sequence ID" value="CAL0324180.1"/>
    <property type="molecule type" value="Genomic_DNA"/>
</dbReference>
<dbReference type="GO" id="GO:0008283">
    <property type="term" value="P:cell population proliferation"/>
    <property type="evidence" value="ECO:0007669"/>
    <property type="project" value="UniProtKB-UniRule"/>
</dbReference>
<evidence type="ECO:0000256" key="4">
    <source>
        <dbReference type="ARBA" id="ARBA00022525"/>
    </source>
</evidence>
<evidence type="ECO:0000256" key="8">
    <source>
        <dbReference type="ARBA" id="ARBA00023030"/>
    </source>
</evidence>
<evidence type="ECO:0000256" key="7">
    <source>
        <dbReference type="ARBA" id="ARBA00022782"/>
    </source>
</evidence>
<keyword evidence="5 9" id="KW-0765">Sulfation</keyword>
<proteinExistence type="inferred from homology"/>
<comment type="caution">
    <text evidence="10">The sequence shown here is derived from an EMBL/GenBank/DDBJ whole genome shotgun (WGS) entry which is preliminary data.</text>
</comment>
<dbReference type="GO" id="GO:0008083">
    <property type="term" value="F:growth factor activity"/>
    <property type="evidence" value="ECO:0007669"/>
    <property type="project" value="UniProtKB-UniRule"/>
</dbReference>
<organism evidence="10 11">
    <name type="scientific">Lupinus luteus</name>
    <name type="common">European yellow lupine</name>
    <dbReference type="NCBI Taxonomy" id="3873"/>
    <lineage>
        <taxon>Eukaryota</taxon>
        <taxon>Viridiplantae</taxon>
        <taxon>Streptophyta</taxon>
        <taxon>Embryophyta</taxon>
        <taxon>Tracheophyta</taxon>
        <taxon>Spermatophyta</taxon>
        <taxon>Magnoliopsida</taxon>
        <taxon>eudicotyledons</taxon>
        <taxon>Gunneridae</taxon>
        <taxon>Pentapetalae</taxon>
        <taxon>rosids</taxon>
        <taxon>fabids</taxon>
        <taxon>Fabales</taxon>
        <taxon>Fabaceae</taxon>
        <taxon>Papilionoideae</taxon>
        <taxon>50 kb inversion clade</taxon>
        <taxon>genistoids sensu lato</taxon>
        <taxon>core genistoids</taxon>
        <taxon>Genisteae</taxon>
        <taxon>Lupinus</taxon>
    </lineage>
</organism>
<evidence type="ECO:0000256" key="6">
    <source>
        <dbReference type="ARBA" id="ARBA00022729"/>
    </source>
</evidence>
<comment type="subcellular location">
    <subcellularLocation>
        <location evidence="1 9">Secreted</location>
    </subcellularLocation>
</comment>
<evidence type="ECO:0000256" key="5">
    <source>
        <dbReference type="ARBA" id="ARBA00022641"/>
    </source>
</evidence>
<keyword evidence="3 9" id="KW-0217">Developmental protein</keyword>
<evidence type="ECO:0000313" key="11">
    <source>
        <dbReference type="Proteomes" id="UP001497480"/>
    </source>
</evidence>
<sequence>MKLSYHFASLLIFLFFLLPSSTLCARSLASTEQGQNMKLQKVSREDFVLELEGAKSLKGLGMEKCNSGDEECLVKRMSLEVHIDYIYTEHHKP</sequence>